<reference evidence="3" key="1">
    <citation type="journal article" date="2019" name="bioRxiv">
        <title>The Genome of the Zebra Mussel, Dreissena polymorpha: A Resource for Invasive Species Research.</title>
        <authorList>
            <person name="McCartney M.A."/>
            <person name="Auch B."/>
            <person name="Kono T."/>
            <person name="Mallez S."/>
            <person name="Zhang Y."/>
            <person name="Obille A."/>
            <person name="Becker A."/>
            <person name="Abrahante J.E."/>
            <person name="Garbe J."/>
            <person name="Badalamenti J.P."/>
            <person name="Herman A."/>
            <person name="Mangelson H."/>
            <person name="Liachko I."/>
            <person name="Sullivan S."/>
            <person name="Sone E.D."/>
            <person name="Koren S."/>
            <person name="Silverstein K.A.T."/>
            <person name="Beckman K.B."/>
            <person name="Gohl D.M."/>
        </authorList>
    </citation>
    <scope>NUCLEOTIDE SEQUENCE</scope>
    <source>
        <strain evidence="3">Duluth1</strain>
        <tissue evidence="3">Whole animal</tissue>
    </source>
</reference>
<dbReference type="EMBL" id="JAIWYP010000014">
    <property type="protein sequence ID" value="KAH3713876.1"/>
    <property type="molecule type" value="Genomic_DNA"/>
</dbReference>
<dbReference type="InterPro" id="IPR018379">
    <property type="entry name" value="BEN_domain"/>
</dbReference>
<dbReference type="PANTHER" id="PTHR28665">
    <property type="entry name" value="BEN DOMAIN-CONTAINING PROTEIN 3"/>
    <property type="match status" value="1"/>
</dbReference>
<dbReference type="GO" id="GO:0000183">
    <property type="term" value="P:rDNA heterochromatin formation"/>
    <property type="evidence" value="ECO:0007669"/>
    <property type="project" value="InterPro"/>
</dbReference>
<dbReference type="Proteomes" id="UP000828390">
    <property type="component" value="Unassembled WGS sequence"/>
</dbReference>
<comment type="caution">
    <text evidence="3">The sequence shown here is derived from an EMBL/GenBank/DDBJ whole genome shotgun (WGS) entry which is preliminary data.</text>
</comment>
<dbReference type="GO" id="GO:0000792">
    <property type="term" value="C:heterochromatin"/>
    <property type="evidence" value="ECO:0007669"/>
    <property type="project" value="InterPro"/>
</dbReference>
<feature type="domain" description="BEN" evidence="1">
    <location>
        <begin position="76"/>
        <end position="146"/>
    </location>
</feature>
<sequence>MVSSLVMAIYHQAVQAASVPQPPLASECKNAVASIMRHTMLSKDEVASIMKHTMLSKDEVRLIHQSSNGAGNFAAHMTQRLLPELFTDSNIHQHYNYHGIGRDKKQPLNPRLKSALWTYVICHFLSMADDGNWQQQGIPKINEMLRLRARMPAAMEPSSEALENV</sequence>
<dbReference type="EMBL" id="JAIWYP010000014">
    <property type="protein sequence ID" value="KAH3713871.1"/>
    <property type="molecule type" value="Genomic_DNA"/>
</dbReference>
<gene>
    <name evidence="2" type="ORF">DPMN_073672</name>
    <name evidence="3" type="ORF">DPMN_073677</name>
</gene>
<evidence type="ECO:0000259" key="1">
    <source>
        <dbReference type="Pfam" id="PF10523"/>
    </source>
</evidence>
<keyword evidence="4" id="KW-1185">Reference proteome</keyword>
<accession>A0A9D4HBG0</accession>
<proteinExistence type="predicted"/>
<dbReference type="PANTHER" id="PTHR28665:SF1">
    <property type="entry name" value="BEN DOMAIN-CONTAINING PROTEIN 3"/>
    <property type="match status" value="1"/>
</dbReference>
<protein>
    <recommendedName>
        <fullName evidence="1">BEN domain-containing protein</fullName>
    </recommendedName>
</protein>
<dbReference type="InterPro" id="IPR033583">
    <property type="entry name" value="BEND3"/>
</dbReference>
<dbReference type="GO" id="GO:0003677">
    <property type="term" value="F:DNA binding"/>
    <property type="evidence" value="ECO:0007669"/>
    <property type="project" value="InterPro"/>
</dbReference>
<dbReference type="AlphaFoldDB" id="A0A9D4HBG0"/>
<evidence type="ECO:0000313" key="3">
    <source>
        <dbReference type="EMBL" id="KAH3713876.1"/>
    </source>
</evidence>
<evidence type="ECO:0000313" key="4">
    <source>
        <dbReference type="Proteomes" id="UP000828390"/>
    </source>
</evidence>
<organism evidence="3 4">
    <name type="scientific">Dreissena polymorpha</name>
    <name type="common">Zebra mussel</name>
    <name type="synonym">Mytilus polymorpha</name>
    <dbReference type="NCBI Taxonomy" id="45954"/>
    <lineage>
        <taxon>Eukaryota</taxon>
        <taxon>Metazoa</taxon>
        <taxon>Spiralia</taxon>
        <taxon>Lophotrochozoa</taxon>
        <taxon>Mollusca</taxon>
        <taxon>Bivalvia</taxon>
        <taxon>Autobranchia</taxon>
        <taxon>Heteroconchia</taxon>
        <taxon>Euheterodonta</taxon>
        <taxon>Imparidentia</taxon>
        <taxon>Neoheterodontei</taxon>
        <taxon>Myida</taxon>
        <taxon>Dreissenoidea</taxon>
        <taxon>Dreissenidae</taxon>
        <taxon>Dreissena</taxon>
    </lineage>
</organism>
<name>A0A9D4HBG0_DREPO</name>
<reference evidence="3" key="2">
    <citation type="submission" date="2020-11" db="EMBL/GenBank/DDBJ databases">
        <authorList>
            <person name="McCartney M.A."/>
            <person name="Auch B."/>
            <person name="Kono T."/>
            <person name="Mallez S."/>
            <person name="Becker A."/>
            <person name="Gohl D.M."/>
            <person name="Silverstein K.A.T."/>
            <person name="Koren S."/>
            <person name="Bechman K.B."/>
            <person name="Herman A."/>
            <person name="Abrahante J.E."/>
            <person name="Garbe J."/>
        </authorList>
    </citation>
    <scope>NUCLEOTIDE SEQUENCE</scope>
    <source>
        <strain evidence="3">Duluth1</strain>
        <tissue evidence="3">Whole animal</tissue>
    </source>
</reference>
<evidence type="ECO:0000313" key="2">
    <source>
        <dbReference type="EMBL" id="KAH3713871.1"/>
    </source>
</evidence>
<dbReference type="Pfam" id="PF10523">
    <property type="entry name" value="BEN"/>
    <property type="match status" value="1"/>
</dbReference>